<dbReference type="HOGENOM" id="CLU_809086_0_0_1"/>
<sequence>MNWHTERSDTVALPSSVHPAWILFLHFLFVGNQDLVKLVRVPRCFFSVLCPSETPAKKKNRVFGLDYFWGSFWRANIQRKILRKGSFSFASFSEVQYKCTLKKQNMTVKALAIGYRSSNGHRRCTNRSTSHDTLYIYSYLLCSPKRESRHIRHSSRLFHQRAKKKRRNFLANSSKSTPNLGHSTRAPSRARHAPGPALELWKDAGVDQAEEVPLRGGFGLEVPPEPALRLLLEDVELRVDIRSCVRLVLLRPLVDVVDGRAAADAGRRLVGAVGKPFAEGAVISGAEAVAVLFLCFSLVSFGGAFFFGVGGGGGVWWGMGTEGCWVAEEWRIGRVTDHVGRER</sequence>
<feature type="transmembrane region" description="Helical" evidence="2">
    <location>
        <begin position="12"/>
        <end position="30"/>
    </location>
</feature>
<evidence type="ECO:0000313" key="3">
    <source>
        <dbReference type="EMBL" id="EKG18278.1"/>
    </source>
</evidence>
<proteinExistence type="predicted"/>
<keyword evidence="2" id="KW-0812">Transmembrane</keyword>
<feature type="transmembrane region" description="Helical" evidence="2">
    <location>
        <begin position="288"/>
        <end position="309"/>
    </location>
</feature>
<feature type="compositionally biased region" description="Basic residues" evidence="1">
    <location>
        <begin position="152"/>
        <end position="168"/>
    </location>
</feature>
<keyword evidence="2" id="KW-0472">Membrane</keyword>
<keyword evidence="2" id="KW-1133">Transmembrane helix</keyword>
<evidence type="ECO:0000256" key="1">
    <source>
        <dbReference type="SAM" id="MobiDB-lite"/>
    </source>
</evidence>
<reference evidence="3 4" key="1">
    <citation type="journal article" date="2012" name="BMC Genomics">
        <title>Tools to kill: Genome of one of the most destructive plant pathogenic fungi Macrophomina phaseolina.</title>
        <authorList>
            <person name="Islam M.S."/>
            <person name="Haque M.S."/>
            <person name="Islam M.M."/>
            <person name="Emdad E.M."/>
            <person name="Halim A."/>
            <person name="Hossen Q.M.M."/>
            <person name="Hossain M.Z."/>
            <person name="Ahmed B."/>
            <person name="Rahim S."/>
            <person name="Rahman M.S."/>
            <person name="Alam M.M."/>
            <person name="Hou S."/>
            <person name="Wan X."/>
            <person name="Saito J.A."/>
            <person name="Alam M."/>
        </authorList>
    </citation>
    <scope>NUCLEOTIDE SEQUENCE [LARGE SCALE GENOMIC DNA]</scope>
    <source>
        <strain evidence="3 4">MS6</strain>
    </source>
</reference>
<organism evidence="3 4">
    <name type="scientific">Macrophomina phaseolina (strain MS6)</name>
    <name type="common">Charcoal rot fungus</name>
    <dbReference type="NCBI Taxonomy" id="1126212"/>
    <lineage>
        <taxon>Eukaryota</taxon>
        <taxon>Fungi</taxon>
        <taxon>Dikarya</taxon>
        <taxon>Ascomycota</taxon>
        <taxon>Pezizomycotina</taxon>
        <taxon>Dothideomycetes</taxon>
        <taxon>Dothideomycetes incertae sedis</taxon>
        <taxon>Botryosphaeriales</taxon>
        <taxon>Botryosphaeriaceae</taxon>
        <taxon>Macrophomina</taxon>
    </lineage>
</organism>
<feature type="compositionally biased region" description="Polar residues" evidence="1">
    <location>
        <begin position="170"/>
        <end position="186"/>
    </location>
</feature>
<dbReference type="EMBL" id="AHHD01000211">
    <property type="protein sequence ID" value="EKG18278.1"/>
    <property type="molecule type" value="Genomic_DNA"/>
</dbReference>
<evidence type="ECO:0000313" key="4">
    <source>
        <dbReference type="Proteomes" id="UP000007129"/>
    </source>
</evidence>
<dbReference type="InParanoid" id="K2RU09"/>
<accession>K2RU09</accession>
<dbReference type="Proteomes" id="UP000007129">
    <property type="component" value="Unassembled WGS sequence"/>
</dbReference>
<dbReference type="AlphaFoldDB" id="K2RU09"/>
<protein>
    <submittedName>
        <fullName evidence="3">Uncharacterized protein</fullName>
    </submittedName>
</protein>
<evidence type="ECO:0000256" key="2">
    <source>
        <dbReference type="SAM" id="Phobius"/>
    </source>
</evidence>
<comment type="caution">
    <text evidence="3">The sequence shown here is derived from an EMBL/GenBank/DDBJ whole genome shotgun (WGS) entry which is preliminary data.</text>
</comment>
<feature type="region of interest" description="Disordered" evidence="1">
    <location>
        <begin position="152"/>
        <end position="193"/>
    </location>
</feature>
<dbReference type="VEuPathDB" id="FungiDB:MPH_04473"/>
<name>K2RU09_MACPH</name>
<gene>
    <name evidence="3" type="ORF">MPH_04473</name>
</gene>